<evidence type="ECO:0000256" key="1">
    <source>
        <dbReference type="SAM" id="MobiDB-lite"/>
    </source>
</evidence>
<keyword evidence="3" id="KW-1185">Reference proteome</keyword>
<name>A0ABT1Q3I5_9ACTN</name>
<gene>
    <name evidence="2" type="ORF">NGB36_28880</name>
</gene>
<organism evidence="2 3">
    <name type="scientific">Streptomyces humicola</name>
    <dbReference type="NCBI Taxonomy" id="2953240"/>
    <lineage>
        <taxon>Bacteria</taxon>
        <taxon>Bacillati</taxon>
        <taxon>Actinomycetota</taxon>
        <taxon>Actinomycetes</taxon>
        <taxon>Kitasatosporales</taxon>
        <taxon>Streptomycetaceae</taxon>
        <taxon>Streptomyces</taxon>
    </lineage>
</organism>
<protein>
    <recommendedName>
        <fullName evidence="4">CBM2 domain-containing protein</fullName>
    </recommendedName>
</protein>
<dbReference type="Proteomes" id="UP001057702">
    <property type="component" value="Unassembled WGS sequence"/>
</dbReference>
<evidence type="ECO:0000313" key="3">
    <source>
        <dbReference type="Proteomes" id="UP001057702"/>
    </source>
</evidence>
<proteinExistence type="predicted"/>
<feature type="compositionally biased region" description="Low complexity" evidence="1">
    <location>
        <begin position="73"/>
        <end position="109"/>
    </location>
</feature>
<comment type="caution">
    <text evidence="2">The sequence shown here is derived from an EMBL/GenBank/DDBJ whole genome shotgun (WGS) entry which is preliminary data.</text>
</comment>
<evidence type="ECO:0008006" key="4">
    <source>
        <dbReference type="Google" id="ProtNLM"/>
    </source>
</evidence>
<reference evidence="2" key="1">
    <citation type="submission" date="2022-06" db="EMBL/GenBank/DDBJ databases">
        <title>Draft genome sequence of Streptomyces sp. RB6PN25 isolated from peat swamp forest in Thailand.</title>
        <authorList>
            <person name="Duangmal K."/>
            <person name="Klaysubun C."/>
        </authorList>
    </citation>
    <scope>NUCLEOTIDE SEQUENCE</scope>
    <source>
        <strain evidence="2">RB6PN25</strain>
    </source>
</reference>
<sequence length="239" mass="23065">MGALVRTVTRRGALAASAGVLCLAALAWWVAAPDVGGGGGGGYLAAGPAGPPQGAGHVVPPTAKVTMVPLPQGGSSASPASPASSASSSDGSGATGSAPGPTPGASVPPGSLPPDPPGAGVSRTAPATAPSSPGSGGRPAHLTMSAPQDAATDVPWCQNVTVTFTNTGEVPATSGTVTFATHIIGLLGIDWGTVDTAEKVPVPIAGGVRVTRTWQICLDSWRVPLGTRLDTESAALSGT</sequence>
<feature type="region of interest" description="Disordered" evidence="1">
    <location>
        <begin position="65"/>
        <end position="150"/>
    </location>
</feature>
<dbReference type="RefSeq" id="WP_255923548.1">
    <property type="nucleotide sequence ID" value="NZ_JANFNG010000036.1"/>
</dbReference>
<dbReference type="EMBL" id="JANFNG010000036">
    <property type="protein sequence ID" value="MCQ4084482.1"/>
    <property type="molecule type" value="Genomic_DNA"/>
</dbReference>
<evidence type="ECO:0000313" key="2">
    <source>
        <dbReference type="EMBL" id="MCQ4084482.1"/>
    </source>
</evidence>
<accession>A0ABT1Q3I5</accession>